<keyword evidence="7 15" id="KW-0378">Hydrolase</keyword>
<dbReference type="PROSITE" id="PS50240">
    <property type="entry name" value="TRYPSIN_DOM"/>
    <property type="match status" value="1"/>
</dbReference>
<dbReference type="InterPro" id="IPR051487">
    <property type="entry name" value="Ser/Thr_Proteases_Immune/Dev"/>
</dbReference>
<keyword evidence="5" id="KW-0479">Metal-binding</keyword>
<dbReference type="InterPro" id="IPR001314">
    <property type="entry name" value="Peptidase_S1A"/>
</dbReference>
<dbReference type="FunFam" id="2.40.10.10:FF:000028">
    <property type="entry name" value="Serine protease easter"/>
    <property type="match status" value="1"/>
</dbReference>
<evidence type="ECO:0000313" key="18">
    <source>
        <dbReference type="Proteomes" id="UP000069272"/>
    </source>
</evidence>
<dbReference type="SUPFAM" id="SSF50494">
    <property type="entry name" value="Trypsin-like serine proteases"/>
    <property type="match status" value="1"/>
</dbReference>
<organism evidence="17 18">
    <name type="scientific">Anopheles albimanus</name>
    <name type="common">New world malaria mosquito</name>
    <dbReference type="NCBI Taxonomy" id="7167"/>
    <lineage>
        <taxon>Eukaryota</taxon>
        <taxon>Metazoa</taxon>
        <taxon>Ecdysozoa</taxon>
        <taxon>Arthropoda</taxon>
        <taxon>Hexapoda</taxon>
        <taxon>Insecta</taxon>
        <taxon>Pterygota</taxon>
        <taxon>Neoptera</taxon>
        <taxon>Endopterygota</taxon>
        <taxon>Diptera</taxon>
        <taxon>Nematocera</taxon>
        <taxon>Culicoidea</taxon>
        <taxon>Culicidae</taxon>
        <taxon>Anophelinae</taxon>
        <taxon>Anopheles</taxon>
    </lineage>
</organism>
<comment type="subcellular location">
    <subcellularLocation>
        <location evidence="1 16">Secreted</location>
    </subcellularLocation>
</comment>
<dbReference type="Pfam" id="PF12032">
    <property type="entry name" value="CLIP"/>
    <property type="match status" value="1"/>
</dbReference>
<dbReference type="GO" id="GO:0005576">
    <property type="term" value="C:extracellular region"/>
    <property type="evidence" value="ECO:0007669"/>
    <property type="project" value="UniProtKB-SubCell"/>
</dbReference>
<evidence type="ECO:0000256" key="14">
    <source>
        <dbReference type="ARBA" id="ARBA00024195"/>
    </source>
</evidence>
<dbReference type="SMART" id="SM00680">
    <property type="entry name" value="CLIP"/>
    <property type="match status" value="1"/>
</dbReference>
<evidence type="ECO:0000256" key="9">
    <source>
        <dbReference type="ARBA" id="ARBA00022837"/>
    </source>
</evidence>
<dbReference type="InterPro" id="IPR043504">
    <property type="entry name" value="Peptidase_S1_PA_chymotrypsin"/>
</dbReference>
<dbReference type="CDD" id="cd00190">
    <property type="entry name" value="Tryp_SPc"/>
    <property type="match status" value="1"/>
</dbReference>
<reference evidence="17" key="2">
    <citation type="submission" date="2022-08" db="UniProtKB">
        <authorList>
            <consortium name="EnsemblMetazoa"/>
        </authorList>
    </citation>
    <scope>IDENTIFICATION</scope>
    <source>
        <strain evidence="17">STECLA/ALBI9_A</strain>
    </source>
</reference>
<dbReference type="PRINTS" id="PR00722">
    <property type="entry name" value="CHYMOTRYPSIN"/>
</dbReference>
<evidence type="ECO:0000256" key="16">
    <source>
        <dbReference type="RuleBase" id="RU366078"/>
    </source>
</evidence>
<keyword evidence="2 16" id="KW-0964">Secreted</keyword>
<evidence type="ECO:0000256" key="15">
    <source>
        <dbReference type="RuleBase" id="RU363034"/>
    </source>
</evidence>
<evidence type="ECO:0000256" key="13">
    <source>
        <dbReference type="ARBA" id="ARBA00023180"/>
    </source>
</evidence>
<dbReference type="VEuPathDB" id="VectorBase:AALB000634"/>
<dbReference type="GO" id="GO:0045087">
    <property type="term" value="P:innate immune response"/>
    <property type="evidence" value="ECO:0007669"/>
    <property type="project" value="UniProtKB-KW"/>
</dbReference>
<keyword evidence="4 15" id="KW-0645">Protease</keyword>
<dbReference type="SMART" id="SM00020">
    <property type="entry name" value="Tryp_SPc"/>
    <property type="match status" value="1"/>
</dbReference>
<evidence type="ECO:0000256" key="11">
    <source>
        <dbReference type="ARBA" id="ARBA00023145"/>
    </source>
</evidence>
<evidence type="ECO:0000256" key="2">
    <source>
        <dbReference type="ARBA" id="ARBA00022525"/>
    </source>
</evidence>
<evidence type="ECO:0000256" key="12">
    <source>
        <dbReference type="ARBA" id="ARBA00023157"/>
    </source>
</evidence>
<keyword evidence="6 16" id="KW-0732">Signal</keyword>
<evidence type="ECO:0000256" key="5">
    <source>
        <dbReference type="ARBA" id="ARBA00022723"/>
    </source>
</evidence>
<keyword evidence="10" id="KW-0391">Immunity</keyword>
<evidence type="ECO:0000256" key="10">
    <source>
        <dbReference type="ARBA" id="ARBA00022859"/>
    </source>
</evidence>
<sequence length="369" mass="40955">MEQLVRFSVTGLILLLLVLSSVRCDTVPALLNNGDPCVTPIGTEGICQPVRQCPYIVDFRKSSNLTYVENDYLESLKCGEMVKSPKLPPIPLLCCPKHKNEENCGPQFLATRIIGGEEADPGDFPWAGLLFYQIRNRTVPNCGGTLITKNHVITAAHCVVDRPKWILKFVRFNDFNITSTENCIEFNNKTVCRDDYEVEKIVPHPEYNMKQRSRPNDICLLWLAREVVITEFLVPICLPLSSELQALPVVGEEFVVAGWGATETRLMSEVLLYVELPALENDACNTVYAVANVTLSDKQLCVGGVKDLDSCRGDSGGPLMRQEGLHTYLAGVVSFGATKCGSENLPGVYTNVVKYLDWIETQIFAGQFV</sequence>
<comment type="similarity">
    <text evidence="14 16">Belongs to the peptidase S1 family. CLIP subfamily.</text>
</comment>
<dbReference type="InterPro" id="IPR033116">
    <property type="entry name" value="TRYPSIN_SER"/>
</dbReference>
<dbReference type="InterPro" id="IPR022700">
    <property type="entry name" value="CLIP"/>
</dbReference>
<dbReference type="GO" id="GO:0051604">
    <property type="term" value="P:protein maturation"/>
    <property type="evidence" value="ECO:0007669"/>
    <property type="project" value="UniProtKB-ARBA"/>
</dbReference>
<dbReference type="Pfam" id="PF00089">
    <property type="entry name" value="Trypsin"/>
    <property type="match status" value="1"/>
</dbReference>
<evidence type="ECO:0000256" key="7">
    <source>
        <dbReference type="ARBA" id="ARBA00022801"/>
    </source>
</evidence>
<feature type="chain" id="PRO_5036529228" description="CLIP domain-containing serine protease" evidence="16">
    <location>
        <begin position="25"/>
        <end position="369"/>
    </location>
</feature>
<dbReference type="InterPro" id="IPR009003">
    <property type="entry name" value="Peptidase_S1_PA"/>
</dbReference>
<dbReference type="PROSITE" id="PS00134">
    <property type="entry name" value="TRYPSIN_HIS"/>
    <property type="match status" value="1"/>
</dbReference>
<dbReference type="STRING" id="7167.A0A182F2F3"/>
<keyword evidence="13" id="KW-0325">Glycoprotein</keyword>
<dbReference type="Gene3D" id="2.40.10.10">
    <property type="entry name" value="Trypsin-like serine proteases"/>
    <property type="match status" value="3"/>
</dbReference>
<dbReference type="PANTHER" id="PTHR24256">
    <property type="entry name" value="TRYPTASE-RELATED"/>
    <property type="match status" value="1"/>
</dbReference>
<reference evidence="17 18" key="1">
    <citation type="journal article" date="2017" name="G3 (Bethesda)">
        <title>The Physical Genome Mapping of Anopheles albimanus Corrected Scaffold Misassemblies and Identified Interarm Rearrangements in Genus Anopheles.</title>
        <authorList>
            <person name="Artemov G.N."/>
            <person name="Peery A.N."/>
            <person name="Jiang X."/>
            <person name="Tu Z."/>
            <person name="Stegniy V.N."/>
            <person name="Sharakhova M.V."/>
            <person name="Sharakhov I.V."/>
        </authorList>
    </citation>
    <scope>NUCLEOTIDE SEQUENCE [LARGE SCALE GENOMIC DNA]</scope>
    <source>
        <strain evidence="17 18">ALBI9_A</strain>
    </source>
</reference>
<comment type="domain">
    <text evidence="16">The clip domain consists of 35-55 residues which are 'knitted' together usually by 3 conserved disulfide bonds forming a clip-like compact structure.</text>
</comment>
<dbReference type="InterPro" id="IPR001254">
    <property type="entry name" value="Trypsin_dom"/>
</dbReference>
<dbReference type="GO" id="GO:0004252">
    <property type="term" value="F:serine-type endopeptidase activity"/>
    <property type="evidence" value="ECO:0007669"/>
    <property type="project" value="UniProtKB-UniRule"/>
</dbReference>
<dbReference type="EC" id="3.4.21.-" evidence="15"/>
<dbReference type="PROSITE" id="PS51888">
    <property type="entry name" value="CLIP"/>
    <property type="match status" value="1"/>
</dbReference>
<dbReference type="AlphaFoldDB" id="A0A182F2F3"/>
<evidence type="ECO:0000313" key="17">
    <source>
        <dbReference type="EnsemblMetazoa" id="AALB000634-PA"/>
    </source>
</evidence>
<keyword evidence="12" id="KW-1015">Disulfide bond</keyword>
<protein>
    <recommendedName>
        <fullName evidence="16">CLIP domain-containing serine protease</fullName>
        <ecNumber evidence="15">3.4.21.-</ecNumber>
    </recommendedName>
</protein>
<dbReference type="EnsemblMetazoa" id="AALB000634-RA">
    <property type="protein sequence ID" value="AALB000634-PA"/>
    <property type="gene ID" value="AALB000634"/>
</dbReference>
<keyword evidence="11" id="KW-0865">Zymogen</keyword>
<dbReference type="PROSITE" id="PS00135">
    <property type="entry name" value="TRYPSIN_SER"/>
    <property type="match status" value="1"/>
</dbReference>
<dbReference type="InterPro" id="IPR018114">
    <property type="entry name" value="TRYPSIN_HIS"/>
</dbReference>
<evidence type="ECO:0000256" key="4">
    <source>
        <dbReference type="ARBA" id="ARBA00022670"/>
    </source>
</evidence>
<name>A0A182F2F3_ANOAL</name>
<keyword evidence="8 15" id="KW-0720">Serine protease</keyword>
<accession>A0A182F2F3</accession>
<dbReference type="GO" id="GO:0006508">
    <property type="term" value="P:proteolysis"/>
    <property type="evidence" value="ECO:0007669"/>
    <property type="project" value="UniProtKB-KW"/>
</dbReference>
<dbReference type="VEuPathDB" id="VectorBase:AALB20_029753"/>
<keyword evidence="3" id="KW-0399">Innate immunity</keyword>
<proteinExistence type="inferred from homology"/>
<keyword evidence="9" id="KW-0106">Calcium</keyword>
<dbReference type="Gene3D" id="3.30.1640.30">
    <property type="match status" value="1"/>
</dbReference>
<dbReference type="FunFam" id="2.40.10.10:FF:000078">
    <property type="entry name" value="Serine protease H137"/>
    <property type="match status" value="1"/>
</dbReference>
<evidence type="ECO:0000256" key="1">
    <source>
        <dbReference type="ARBA" id="ARBA00004613"/>
    </source>
</evidence>
<evidence type="ECO:0000256" key="6">
    <source>
        <dbReference type="ARBA" id="ARBA00022729"/>
    </source>
</evidence>
<dbReference type="InterPro" id="IPR038565">
    <property type="entry name" value="CLIP_sf"/>
</dbReference>
<feature type="signal peptide" evidence="16">
    <location>
        <begin position="1"/>
        <end position="24"/>
    </location>
</feature>
<keyword evidence="18" id="KW-1185">Reference proteome</keyword>
<evidence type="ECO:0000256" key="3">
    <source>
        <dbReference type="ARBA" id="ARBA00022588"/>
    </source>
</evidence>
<dbReference type="Proteomes" id="UP000069272">
    <property type="component" value="Chromosome 2L"/>
</dbReference>
<evidence type="ECO:0000256" key="8">
    <source>
        <dbReference type="ARBA" id="ARBA00022825"/>
    </source>
</evidence>
<dbReference type="GO" id="GO:0046872">
    <property type="term" value="F:metal ion binding"/>
    <property type="evidence" value="ECO:0007669"/>
    <property type="project" value="UniProtKB-KW"/>
</dbReference>